<evidence type="ECO:0000256" key="3">
    <source>
        <dbReference type="SAM" id="SignalP"/>
    </source>
</evidence>
<name>A0ABS8CFC2_9BURK</name>
<dbReference type="InterPro" id="IPR028082">
    <property type="entry name" value="Peripla_BP_I"/>
</dbReference>
<dbReference type="RefSeq" id="WP_226955113.1">
    <property type="nucleotide sequence ID" value="NZ_JACDXW010000007.1"/>
</dbReference>
<protein>
    <submittedName>
        <fullName evidence="5">ABC transporter substrate-binding protein</fullName>
    </submittedName>
</protein>
<dbReference type="Gene3D" id="3.40.50.2300">
    <property type="match status" value="2"/>
</dbReference>
<dbReference type="Pfam" id="PF13458">
    <property type="entry name" value="Peripla_BP_6"/>
    <property type="match status" value="1"/>
</dbReference>
<dbReference type="InterPro" id="IPR028081">
    <property type="entry name" value="Leu-bd"/>
</dbReference>
<accession>A0ABS8CFC2</accession>
<feature type="signal peptide" evidence="3">
    <location>
        <begin position="1"/>
        <end position="24"/>
    </location>
</feature>
<dbReference type="SUPFAM" id="SSF53822">
    <property type="entry name" value="Periplasmic binding protein-like I"/>
    <property type="match status" value="1"/>
</dbReference>
<dbReference type="EMBL" id="JACDXW010000007">
    <property type="protein sequence ID" value="MCB5364703.1"/>
    <property type="molecule type" value="Genomic_DNA"/>
</dbReference>
<feature type="domain" description="Leucine-binding protein" evidence="4">
    <location>
        <begin position="28"/>
        <end position="364"/>
    </location>
</feature>
<proteinExistence type="inferred from homology"/>
<sequence>MKPSNLACTLAAATLLMAAPAAHSAEELKIGFLTTLSGPGAGTGQDIRDAFNLAIKMNDGKLGGLPVKMTITDDQTNPVSARQTVERYIKRDKVDVVTGMVFSSVVLPVLPTVLENDTVFISTNTGPADYAGAKCDPNFFVVSWQNEDIPQAMGAFANERGYKRVAMIAPNYPGGRESLFGFKRQYKGEIVEEIYTKMNQLDYSPEIGTIRASKPDAVFYFLPGGMGINFVKQYNAAGMQKDAPLLTPGFTADVENIQALGKDLLGAYNSSQWADDLPNEANKKFVAAFQEEYGRLPSMYASQGYDAAMLIDGAVRDVKGKVEDREAFRKALAQANFESVRGPFRFNNNHYPIHDIHMRQIVEDENGKLRNKLVGTVMKDLHDPFAQECPMKLPS</sequence>
<gene>
    <name evidence="5" type="ORF">H0484_13180</name>
</gene>
<comment type="similarity">
    <text evidence="1">Belongs to the leucine-binding protein family.</text>
</comment>
<dbReference type="Proteomes" id="UP000776983">
    <property type="component" value="Unassembled WGS sequence"/>
</dbReference>
<organism evidence="5 6">
    <name type="scientific">Mesopusillimonas faecipullorum</name>
    <dbReference type="NCBI Taxonomy" id="2755040"/>
    <lineage>
        <taxon>Bacteria</taxon>
        <taxon>Pseudomonadati</taxon>
        <taxon>Pseudomonadota</taxon>
        <taxon>Betaproteobacteria</taxon>
        <taxon>Burkholderiales</taxon>
        <taxon>Alcaligenaceae</taxon>
        <taxon>Mesopusillimonas</taxon>
    </lineage>
</organism>
<feature type="chain" id="PRO_5046151476" evidence="3">
    <location>
        <begin position="25"/>
        <end position="395"/>
    </location>
</feature>
<evidence type="ECO:0000313" key="6">
    <source>
        <dbReference type="Proteomes" id="UP000776983"/>
    </source>
</evidence>
<evidence type="ECO:0000259" key="4">
    <source>
        <dbReference type="Pfam" id="PF13458"/>
    </source>
</evidence>
<dbReference type="PANTHER" id="PTHR30483:SF6">
    <property type="entry name" value="PERIPLASMIC BINDING PROTEIN OF ABC TRANSPORTER FOR NATURAL AMINO ACIDS"/>
    <property type="match status" value="1"/>
</dbReference>
<evidence type="ECO:0000256" key="1">
    <source>
        <dbReference type="ARBA" id="ARBA00010062"/>
    </source>
</evidence>
<evidence type="ECO:0000256" key="2">
    <source>
        <dbReference type="ARBA" id="ARBA00022729"/>
    </source>
</evidence>
<dbReference type="InterPro" id="IPR051010">
    <property type="entry name" value="BCAA_transport"/>
</dbReference>
<dbReference type="CDD" id="cd06359">
    <property type="entry name" value="PBP1_Nba-like"/>
    <property type="match status" value="1"/>
</dbReference>
<keyword evidence="2 3" id="KW-0732">Signal</keyword>
<comment type="caution">
    <text evidence="5">The sequence shown here is derived from an EMBL/GenBank/DDBJ whole genome shotgun (WGS) entry which is preliminary data.</text>
</comment>
<dbReference type="PANTHER" id="PTHR30483">
    <property type="entry name" value="LEUCINE-SPECIFIC-BINDING PROTEIN"/>
    <property type="match status" value="1"/>
</dbReference>
<evidence type="ECO:0000313" key="5">
    <source>
        <dbReference type="EMBL" id="MCB5364703.1"/>
    </source>
</evidence>
<reference evidence="5 6" key="1">
    <citation type="submission" date="2020-07" db="EMBL/GenBank/DDBJ databases">
        <title>Pusillimonas sp. nov., isolated from poultry manure in Taiwan.</title>
        <authorList>
            <person name="Lin S.-Y."/>
            <person name="Tang Y.-S."/>
            <person name="Young C.-C."/>
        </authorList>
    </citation>
    <scope>NUCLEOTIDE SEQUENCE [LARGE SCALE GENOMIC DNA]</scope>
    <source>
        <strain evidence="5 6">CC-YST705</strain>
    </source>
</reference>
<keyword evidence="6" id="KW-1185">Reference proteome</keyword>